<evidence type="ECO:0000256" key="1">
    <source>
        <dbReference type="SAM" id="Coils"/>
    </source>
</evidence>
<dbReference type="GO" id="GO:0007034">
    <property type="term" value="P:vacuolar transport"/>
    <property type="evidence" value="ECO:0007669"/>
    <property type="project" value="InterPro"/>
</dbReference>
<organism evidence="2 3">
    <name type="scientific">Pholiota conissans</name>
    <dbReference type="NCBI Taxonomy" id="109636"/>
    <lineage>
        <taxon>Eukaryota</taxon>
        <taxon>Fungi</taxon>
        <taxon>Dikarya</taxon>
        <taxon>Basidiomycota</taxon>
        <taxon>Agaricomycotina</taxon>
        <taxon>Agaricomycetes</taxon>
        <taxon>Agaricomycetidae</taxon>
        <taxon>Agaricales</taxon>
        <taxon>Agaricineae</taxon>
        <taxon>Strophariaceae</taxon>
        <taxon>Pholiota</taxon>
    </lineage>
</organism>
<name>A0A9P6D6W7_9AGAR</name>
<proteinExistence type="predicted"/>
<dbReference type="OrthoDB" id="2329734at2759"/>
<dbReference type="PANTHER" id="PTHR10476">
    <property type="entry name" value="CHARGED MULTIVESICULAR BODY PROTEIN"/>
    <property type="match status" value="1"/>
</dbReference>
<protein>
    <submittedName>
        <fullName evidence="2">Vacuolar sorting protein VPS24</fullName>
    </submittedName>
</protein>
<dbReference type="AlphaFoldDB" id="A0A9P6D6W7"/>
<dbReference type="Gene3D" id="6.10.140.1230">
    <property type="match status" value="1"/>
</dbReference>
<keyword evidence="1" id="KW-0175">Coiled coil</keyword>
<sequence>MQSINRFLYGPTPEERIRAWQAKLRSESRQLDREMRQLDAATAKARQSVKQLAIKGDVKSARILAKEVVRSNKQKDRLSVSKARLGSIGTQLSQQMAMIKVTGSLQKSTEIMKLSNALVKLPQISQSMREMSMEMTKAGIMEEMLEDTLDIDEDEELEGEADAEVDKVLFELTNGKLGEVGSVATDIPTSLEQLEDEETTRNMEKYREQLNGLLSG</sequence>
<dbReference type="EMBL" id="MU155136">
    <property type="protein sequence ID" value="KAF9485305.1"/>
    <property type="molecule type" value="Genomic_DNA"/>
</dbReference>
<evidence type="ECO:0000313" key="2">
    <source>
        <dbReference type="EMBL" id="KAF9485305.1"/>
    </source>
</evidence>
<dbReference type="InterPro" id="IPR005024">
    <property type="entry name" value="Snf7_fam"/>
</dbReference>
<accession>A0A9P6D6W7</accession>
<evidence type="ECO:0000313" key="3">
    <source>
        <dbReference type="Proteomes" id="UP000807469"/>
    </source>
</evidence>
<gene>
    <name evidence="2" type="ORF">BDN70DRAFT_910198</name>
</gene>
<comment type="caution">
    <text evidence="2">The sequence shown here is derived from an EMBL/GenBank/DDBJ whole genome shotgun (WGS) entry which is preliminary data.</text>
</comment>
<keyword evidence="3" id="KW-1185">Reference proteome</keyword>
<reference evidence="2" key="1">
    <citation type="submission" date="2020-11" db="EMBL/GenBank/DDBJ databases">
        <authorList>
            <consortium name="DOE Joint Genome Institute"/>
            <person name="Ahrendt S."/>
            <person name="Riley R."/>
            <person name="Andreopoulos W."/>
            <person name="Labutti K."/>
            <person name="Pangilinan J."/>
            <person name="Ruiz-Duenas F.J."/>
            <person name="Barrasa J.M."/>
            <person name="Sanchez-Garcia M."/>
            <person name="Camarero S."/>
            <person name="Miyauchi S."/>
            <person name="Serrano A."/>
            <person name="Linde D."/>
            <person name="Babiker R."/>
            <person name="Drula E."/>
            <person name="Ayuso-Fernandez I."/>
            <person name="Pacheco R."/>
            <person name="Padilla G."/>
            <person name="Ferreira P."/>
            <person name="Barriuso J."/>
            <person name="Kellner H."/>
            <person name="Castanera R."/>
            <person name="Alfaro M."/>
            <person name="Ramirez L."/>
            <person name="Pisabarro A.G."/>
            <person name="Kuo A."/>
            <person name="Tritt A."/>
            <person name="Lipzen A."/>
            <person name="He G."/>
            <person name="Yan M."/>
            <person name="Ng V."/>
            <person name="Cullen D."/>
            <person name="Martin F."/>
            <person name="Rosso M.-N."/>
            <person name="Henrissat B."/>
            <person name="Hibbett D."/>
            <person name="Martinez A.T."/>
            <person name="Grigoriev I.V."/>
        </authorList>
    </citation>
    <scope>NUCLEOTIDE SEQUENCE</scope>
    <source>
        <strain evidence="2">CIRM-BRFM 674</strain>
    </source>
</reference>
<dbReference type="Proteomes" id="UP000807469">
    <property type="component" value="Unassembled WGS sequence"/>
</dbReference>
<dbReference type="Pfam" id="PF03357">
    <property type="entry name" value="Snf7"/>
    <property type="match status" value="1"/>
</dbReference>
<feature type="coiled-coil region" evidence="1">
    <location>
        <begin position="17"/>
        <end position="44"/>
    </location>
</feature>